<keyword evidence="2" id="KW-1185">Reference proteome</keyword>
<name>A0ABR7I813_9FIRM</name>
<organism evidence="1 2">
    <name type="scientific">Roseburia yibonii</name>
    <dbReference type="NCBI Taxonomy" id="2763063"/>
    <lineage>
        <taxon>Bacteria</taxon>
        <taxon>Bacillati</taxon>
        <taxon>Bacillota</taxon>
        <taxon>Clostridia</taxon>
        <taxon>Lachnospirales</taxon>
        <taxon>Lachnospiraceae</taxon>
        <taxon>Roseburia</taxon>
    </lineage>
</organism>
<accession>A0ABR7I813</accession>
<dbReference type="EMBL" id="JACOQH010000002">
    <property type="protein sequence ID" value="MBC5753010.1"/>
    <property type="molecule type" value="Genomic_DNA"/>
</dbReference>
<evidence type="ECO:0000313" key="1">
    <source>
        <dbReference type="EMBL" id="MBC5753010.1"/>
    </source>
</evidence>
<sequence>MSEEKKETKIEEKEAAVVEQKETDMMLSRAYKFEGQTYEKLDLSGMEDLTAQDMIDASRYMRRIGFSNMDEEMDLPYALFMASKVTGLPIEFFDALKPYDAIRIRGRMLRFFYNPA</sequence>
<dbReference type="Pfam" id="PF10109">
    <property type="entry name" value="Phage_TAC_7"/>
    <property type="match status" value="1"/>
</dbReference>
<evidence type="ECO:0000313" key="2">
    <source>
        <dbReference type="Proteomes" id="UP000621540"/>
    </source>
</evidence>
<dbReference type="Proteomes" id="UP000621540">
    <property type="component" value="Unassembled WGS sequence"/>
</dbReference>
<protein>
    <submittedName>
        <fullName evidence="1">Phage tail assembly protein</fullName>
    </submittedName>
</protein>
<proteinExistence type="predicted"/>
<reference evidence="1 2" key="1">
    <citation type="submission" date="2020-08" db="EMBL/GenBank/DDBJ databases">
        <title>Genome public.</title>
        <authorList>
            <person name="Liu C."/>
            <person name="Sun Q."/>
        </authorList>
    </citation>
    <scope>NUCLEOTIDE SEQUENCE [LARGE SCALE GENOMIC DNA]</scope>
    <source>
        <strain evidence="1 2">BX0805</strain>
    </source>
</reference>
<dbReference type="InterPro" id="IPR019289">
    <property type="entry name" value="Phage_tail_E/E"/>
</dbReference>
<gene>
    <name evidence="1" type="ORF">H8Z76_03045</name>
</gene>
<dbReference type="RefSeq" id="WP_186981643.1">
    <property type="nucleotide sequence ID" value="NZ_JACOQH010000002.1"/>
</dbReference>
<comment type="caution">
    <text evidence="1">The sequence shown here is derived from an EMBL/GenBank/DDBJ whole genome shotgun (WGS) entry which is preliminary data.</text>
</comment>